<sequence length="270" mass="31167">MSLFKKTLTNFAIGSAKVDSSLKQEILFPGQNTNITIHVYGGCKKEKIDYIGLKLCCCYTEKIFNNSSKNNNEQNKKIKQSYTLSEWSSPYEFLIEARKIRNFSTTLNVPWNTPVTIGNAKVWLESKMKISMKIDLINKKILTVRPDPLMDSIFSTLEKQSLRIRKVVCKTVQGFDDLPFMQKFEFIPIPGPYYGCWRGLEFIARRTNGALKLWIDIDRNQKDSKKIPSSSFSKLKSHLEIPVQKTTTEAKMMILEYLDDISSQHVRPLF</sequence>
<keyword evidence="2" id="KW-1185">Reference proteome</keyword>
<dbReference type="InterPro" id="IPR009776">
    <property type="entry name" value="Spore_0_M"/>
</dbReference>
<accession>A0A084CNH9</accession>
<evidence type="ECO:0000313" key="2">
    <source>
        <dbReference type="Proteomes" id="UP000053784"/>
    </source>
</evidence>
<evidence type="ECO:0000313" key="1">
    <source>
        <dbReference type="EMBL" id="KEY91358.1"/>
    </source>
</evidence>
<dbReference type="PANTHER" id="PTHR40053:SF1">
    <property type="entry name" value="SPORULATION-CONTROL PROTEIN SPO0M"/>
    <property type="match status" value="1"/>
</dbReference>
<dbReference type="OrthoDB" id="2351239at2"/>
<reference evidence="1 2" key="1">
    <citation type="submission" date="2014-03" db="EMBL/GenBank/DDBJ databases">
        <title>Selection and divergence in the genomes of co-occurring obligate luminous symbionts with specific hosts.</title>
        <authorList>
            <person name="Hendry T.A."/>
            <person name="de Wet J.R."/>
            <person name="Dunlap P.V."/>
        </authorList>
    </citation>
    <scope>NUCLEOTIDE SEQUENCE [LARGE SCALE GENOMIC DNA]</scope>
    <source>
        <strain evidence="1 2">Ppalp.1</strain>
    </source>
</reference>
<dbReference type="eggNOG" id="COG4326">
    <property type="taxonomic scope" value="Bacteria"/>
</dbReference>
<dbReference type="RefSeq" id="WP_034413850.1">
    <property type="nucleotide sequence ID" value="NZ_JGVK01000012.1"/>
</dbReference>
<dbReference type="AlphaFoldDB" id="A0A084CNH9"/>
<name>A0A084CNH9_9GAMM</name>
<dbReference type="PANTHER" id="PTHR40053">
    <property type="entry name" value="SPORULATION-CONTROL PROTEIN SPO0M"/>
    <property type="match status" value="1"/>
</dbReference>
<gene>
    <name evidence="1" type="primary">spoOM</name>
    <name evidence="1" type="ORF">CF67_02001</name>
</gene>
<comment type="caution">
    <text evidence="1">The sequence shown here is derived from an EMBL/GenBank/DDBJ whole genome shotgun (WGS) entry which is preliminary data.</text>
</comment>
<dbReference type="STRING" id="1179155.CF67_02001"/>
<protein>
    <submittedName>
        <fullName evidence="1">Sporulation related protein spoOM</fullName>
    </submittedName>
</protein>
<organism evidence="1 2">
    <name type="scientific">Candidatus Photodesmus blepharonis</name>
    <dbReference type="NCBI Taxonomy" id="1179155"/>
    <lineage>
        <taxon>Bacteria</taxon>
        <taxon>Pseudomonadati</taxon>
        <taxon>Pseudomonadota</taxon>
        <taxon>Gammaproteobacteria</taxon>
        <taxon>Vibrionales</taxon>
        <taxon>Vibrionaceae</taxon>
        <taxon>Candidatus Photodesmus</taxon>
    </lineage>
</organism>
<dbReference type="Pfam" id="PF07070">
    <property type="entry name" value="Spo0M"/>
    <property type="match status" value="1"/>
</dbReference>
<proteinExistence type="predicted"/>
<dbReference type="Proteomes" id="UP000053784">
    <property type="component" value="Unassembled WGS sequence"/>
</dbReference>
<dbReference type="EMBL" id="JGVK01000012">
    <property type="protein sequence ID" value="KEY91358.1"/>
    <property type="molecule type" value="Genomic_DNA"/>
</dbReference>